<dbReference type="Proteomes" id="UP000319342">
    <property type="component" value="Chromosome"/>
</dbReference>
<dbReference type="CDD" id="cd06262">
    <property type="entry name" value="metallo-hydrolase-like_MBL-fold"/>
    <property type="match status" value="1"/>
</dbReference>
<dbReference type="AlphaFoldDB" id="A0A518D2D1"/>
<dbReference type="InterPro" id="IPR051453">
    <property type="entry name" value="MBL_Glyoxalase_II"/>
</dbReference>
<accession>A0A518D2D1</accession>
<dbReference type="Gene3D" id="3.60.15.10">
    <property type="entry name" value="Ribonuclease Z/Hydroxyacylglutathione hydrolase-like"/>
    <property type="match status" value="1"/>
</dbReference>
<reference evidence="6 7" key="1">
    <citation type="submission" date="2019-02" db="EMBL/GenBank/DDBJ databases">
        <title>Deep-cultivation of Planctomycetes and their phenomic and genomic characterization uncovers novel biology.</title>
        <authorList>
            <person name="Wiegand S."/>
            <person name="Jogler M."/>
            <person name="Boedeker C."/>
            <person name="Pinto D."/>
            <person name="Vollmers J."/>
            <person name="Rivas-Marin E."/>
            <person name="Kohn T."/>
            <person name="Peeters S.H."/>
            <person name="Heuer A."/>
            <person name="Rast P."/>
            <person name="Oberbeckmann S."/>
            <person name="Bunk B."/>
            <person name="Jeske O."/>
            <person name="Meyerdierks A."/>
            <person name="Storesund J.E."/>
            <person name="Kallscheuer N."/>
            <person name="Luecker S."/>
            <person name="Lage O.M."/>
            <person name="Pohl T."/>
            <person name="Merkel B.J."/>
            <person name="Hornburger P."/>
            <person name="Mueller R.-W."/>
            <person name="Bruemmer F."/>
            <person name="Labrenz M."/>
            <person name="Spormann A.M."/>
            <person name="Op den Camp H."/>
            <person name="Overmann J."/>
            <person name="Amann R."/>
            <person name="Jetten M.S.M."/>
            <person name="Mascher T."/>
            <person name="Medema M.H."/>
            <person name="Devos D.P."/>
            <person name="Kaster A.-K."/>
            <person name="Ovreas L."/>
            <person name="Rohde M."/>
            <person name="Galperin M.Y."/>
            <person name="Jogler C."/>
        </authorList>
    </citation>
    <scope>NUCLEOTIDE SEQUENCE [LARGE SCALE GENOMIC DNA]</scope>
    <source>
        <strain evidence="6 7">Pla163</strain>
    </source>
</reference>
<sequence>MHARAVSNSYLVVDRPGGAAVVIDTGGPAEPLLAKARELDATVELVLLTHHHWDHVENTAAWVEAFGCEVAAHPLEAARVGGGPGQVTRALEGGEAFEVGELAIACLHVPGHTDGQLAFVVTHDGTSELFSGDTLFKGSVGGTRAPGHTTVDDLRHSILDVLLALPREWTVRPGHTDPTTIGAELDTNPFVRAWRGERELGHERVRVGDHAATLLLEARDYDGGTKCWVRWSDGGEDVIPGSRVVRG</sequence>
<dbReference type="SMART" id="SM00849">
    <property type="entry name" value="Lactamase_B"/>
    <property type="match status" value="1"/>
</dbReference>
<keyword evidence="7" id="KW-1185">Reference proteome</keyword>
<evidence type="ECO:0000256" key="4">
    <source>
        <dbReference type="ARBA" id="ARBA00022833"/>
    </source>
</evidence>
<evidence type="ECO:0000256" key="2">
    <source>
        <dbReference type="ARBA" id="ARBA00022723"/>
    </source>
</evidence>
<name>A0A518D2D1_9BACT</name>
<evidence type="ECO:0000313" key="7">
    <source>
        <dbReference type="Proteomes" id="UP000319342"/>
    </source>
</evidence>
<dbReference type="Pfam" id="PF00753">
    <property type="entry name" value="Lactamase_B"/>
    <property type="match status" value="1"/>
</dbReference>
<dbReference type="GO" id="GO:0046872">
    <property type="term" value="F:metal ion binding"/>
    <property type="evidence" value="ECO:0007669"/>
    <property type="project" value="UniProtKB-KW"/>
</dbReference>
<dbReference type="InterPro" id="IPR036866">
    <property type="entry name" value="RibonucZ/Hydroxyglut_hydro"/>
</dbReference>
<keyword evidence="4" id="KW-0862">Zinc</keyword>
<dbReference type="EC" id="3.-.-.-" evidence="6"/>
<gene>
    <name evidence="6" type="primary">baeB</name>
    <name evidence="6" type="ORF">Pla163_27370</name>
</gene>
<evidence type="ECO:0000256" key="1">
    <source>
        <dbReference type="ARBA" id="ARBA00001947"/>
    </source>
</evidence>
<evidence type="ECO:0000259" key="5">
    <source>
        <dbReference type="SMART" id="SM00849"/>
    </source>
</evidence>
<dbReference type="PANTHER" id="PTHR46233:SF3">
    <property type="entry name" value="HYDROXYACYLGLUTATHIONE HYDROLASE GLOC"/>
    <property type="match status" value="1"/>
</dbReference>
<feature type="domain" description="Metallo-beta-lactamase" evidence="5">
    <location>
        <begin position="6"/>
        <end position="175"/>
    </location>
</feature>
<comment type="cofactor">
    <cofactor evidence="1">
        <name>Zn(2+)</name>
        <dbReference type="ChEBI" id="CHEBI:29105"/>
    </cofactor>
</comment>
<organism evidence="6 7">
    <name type="scientific">Rohdeia mirabilis</name>
    <dbReference type="NCBI Taxonomy" id="2528008"/>
    <lineage>
        <taxon>Bacteria</taxon>
        <taxon>Pseudomonadati</taxon>
        <taxon>Planctomycetota</taxon>
        <taxon>Planctomycetia</taxon>
        <taxon>Planctomycetia incertae sedis</taxon>
        <taxon>Rohdeia</taxon>
    </lineage>
</organism>
<dbReference type="PANTHER" id="PTHR46233">
    <property type="entry name" value="HYDROXYACYLGLUTATHIONE HYDROLASE GLOC"/>
    <property type="match status" value="1"/>
</dbReference>
<keyword evidence="3 6" id="KW-0378">Hydrolase</keyword>
<keyword evidence="2" id="KW-0479">Metal-binding</keyword>
<evidence type="ECO:0000313" key="6">
    <source>
        <dbReference type="EMBL" id="QDU85605.1"/>
    </source>
</evidence>
<dbReference type="InterPro" id="IPR001279">
    <property type="entry name" value="Metallo-B-lactamas"/>
</dbReference>
<dbReference type="EMBL" id="CP036290">
    <property type="protein sequence ID" value="QDU85605.1"/>
    <property type="molecule type" value="Genomic_DNA"/>
</dbReference>
<protein>
    <submittedName>
        <fullName evidence="6">Putative polyketide biosynthesis zinc-dependent hydrolase BaeB</fullName>
        <ecNumber evidence="6">3.-.-.-</ecNumber>
    </submittedName>
</protein>
<dbReference type="GO" id="GO:0016787">
    <property type="term" value="F:hydrolase activity"/>
    <property type="evidence" value="ECO:0007669"/>
    <property type="project" value="UniProtKB-KW"/>
</dbReference>
<proteinExistence type="predicted"/>
<evidence type="ECO:0000256" key="3">
    <source>
        <dbReference type="ARBA" id="ARBA00022801"/>
    </source>
</evidence>
<dbReference type="SUPFAM" id="SSF56281">
    <property type="entry name" value="Metallo-hydrolase/oxidoreductase"/>
    <property type="match status" value="1"/>
</dbReference>